<name>A0AAV2QEM3_MEGNR</name>
<evidence type="ECO:0000313" key="6">
    <source>
        <dbReference type="Proteomes" id="UP001497623"/>
    </source>
</evidence>
<dbReference type="InterPro" id="IPR002035">
    <property type="entry name" value="VWF_A"/>
</dbReference>
<dbReference type="GO" id="GO:0032991">
    <property type="term" value="C:protein-containing complex"/>
    <property type="evidence" value="ECO:0007669"/>
    <property type="project" value="UniProtKB-ARBA"/>
</dbReference>
<protein>
    <recommendedName>
        <fullName evidence="4">VWFA domain-containing protein</fullName>
    </recommendedName>
</protein>
<gene>
    <name evidence="5" type="ORF">MNOR_LOCUS11617</name>
</gene>
<dbReference type="PANTHER" id="PTHR21610">
    <property type="entry name" value="VON WILLEBRAND FACTOR A DOMAIN-CONTAINING PROTEIN 8"/>
    <property type="match status" value="1"/>
</dbReference>
<feature type="transmembrane region" description="Helical" evidence="2">
    <location>
        <begin position="27"/>
        <end position="47"/>
    </location>
</feature>
<proteinExistence type="predicted"/>
<dbReference type="GO" id="GO:0016887">
    <property type="term" value="F:ATP hydrolysis activity"/>
    <property type="evidence" value="ECO:0007669"/>
    <property type="project" value="InterPro"/>
</dbReference>
<dbReference type="SUPFAM" id="SSF52540">
    <property type="entry name" value="P-loop containing nucleoside triphosphate hydrolases"/>
    <property type="match status" value="2"/>
</dbReference>
<dbReference type="EMBL" id="CAXKWB010006157">
    <property type="protein sequence ID" value="CAL4081731.1"/>
    <property type="molecule type" value="Genomic_DNA"/>
</dbReference>
<feature type="transmembrane region" description="Helical" evidence="2">
    <location>
        <begin position="158"/>
        <end position="179"/>
    </location>
</feature>
<dbReference type="SMART" id="SM00382">
    <property type="entry name" value="AAA"/>
    <property type="match status" value="2"/>
</dbReference>
<evidence type="ECO:0000256" key="1">
    <source>
        <dbReference type="SAM" id="MobiDB-lite"/>
    </source>
</evidence>
<evidence type="ECO:0000313" key="5">
    <source>
        <dbReference type="EMBL" id="CAL4081731.1"/>
    </source>
</evidence>
<dbReference type="Pfam" id="PF07728">
    <property type="entry name" value="AAA_5"/>
    <property type="match status" value="2"/>
</dbReference>
<feature type="domain" description="VWFA" evidence="4">
    <location>
        <begin position="1680"/>
        <end position="1862"/>
    </location>
</feature>
<dbReference type="Gene3D" id="3.40.50.410">
    <property type="entry name" value="von Willebrand factor, type A domain"/>
    <property type="match status" value="1"/>
</dbReference>
<accession>A0AAV2QEM3</accession>
<keyword evidence="2" id="KW-0812">Transmembrane</keyword>
<dbReference type="FunFam" id="3.40.50.300:FF:000663">
    <property type="entry name" value="von Willebrand factor A domain containing 8"/>
    <property type="match status" value="1"/>
</dbReference>
<evidence type="ECO:0000259" key="4">
    <source>
        <dbReference type="PROSITE" id="PS50234"/>
    </source>
</evidence>
<sequence length="1869" mass="207444">MALVVLGVVLMPVVVVAVVRLTADGSASVEVFVGIMAMMMMMMLVNISKIFRSNRSPKWRVWGLIMEETTQWPSYGTSSNKRFTPHCGTRQLLLGPTENAGRPRAVEELTISQRTLNISNMIRDYDESSLLRIPDHNGADKMTFTVVKINFSGSVFRLFVLELLEGLFKGVISITFFAYQKSLIKTDFVFLHLRRYDRSGQESEMTLLQDNSILKTLGPFYFIQISLITAPSKEEPGEDAQKNRYDSSNRQIFNMPQTDHLQQLLNAYPDVPSDVVSRLLSLGHTLRQKEAKGIGLPDFPLDNLHLIAAILEKFPSTKIEKLLQRLYPHGAFLAPENQKSVEDVLETFDVQSQKETIVTSNLNEARGVRPNQEGFPRASVTLKVEGKEYTAQVVSGSSWVSSPPSYVLTPYHQQLLTELLQSHSAADFCIIGPRGCGKSAAVAKVAHMLGYQTEPILLYQDMTSRDLVQQRVTSAEGDTSWQFAPLIKAAMEGKLAILDGIHRLHHGTLAVLHRLLHDREIQLYDGTRLIHHDRYESLKAESQLTDSELTIRGVFPIHPSFRVVALAEPPIIGGAQGQWLTPESLTLFLYHSMRPLTQAETRDLLTQLTGACSPEVEQLIGLSHRLGASSDPSLRSLSASLSLRQIIRMARHFKAYPAFDLHTAVYKACLARFLPPLAKQALDKNLLDAGINKPESLDGLELACDVAGDTLRIGNTHAKIYNSEIKTKIPDTLFFNIKQHVSVLEAMLQDWLLGEHLLLVGNQGVGKNKLADRFLYLLQHPREYIQLHRDTTVQSLTIQPVVRDGIIHYEDSPLVTAVKTGNILVVDEADKAPTHVTCIFKTLVESGEMLLSDGRRIVPASHPLASIGADNIIISHPDFRMIVLANRPGFPFLGNDFFGSLGDLFSCHSIDNPSVESEMALLRSYGPDVGEDVMRRLVAAFGELRNMADQGLIQYPYSTREVVNIIKHLQEFPDEGVAGVVSNVFDFDSWSGEAKETLIRVMHRHGIPVGTSPNSINLAVKLPLGEPVMSATWQVIQQRPNAKAQLIKLPVETSNIKYKSPLQVSVYHDEVDISEARAAVFSEQHSYWPIPIYESATVTDIAVTTKGTDDSLDDSVHIATVTPVALYSVVPRGGKSSLRQVLLHDLFPWRGGPDPRLYLTDLPDGRLALHDETSNTFMLFNLDTGMLYRVQQSSFLEEAADHIIKKFSAKSGPDGFFRMCKDEAKFGRLALFEVNGGRLVFLDFNTDLLHSINLPLKISSIHNLGGENRNQWLVIDRTGDKWILKGEPNDPCPYALHPINQVSNNDEKTPGKTVTHLHSDNLSDFVISTALKQKISSPSRLLAPTDSLAAITVGFPELDYSSNEYYHWPRTGFGPVARGPNPSPTTAILPDAGQIVRVTDTAPENAWGGGAPPLNCAGYLEVTDLVNHSLSYVPVPRASEGSHYSSWVRRHAEKVLIAPASGQGVATVDHGGVVRLWQTGTEGLRHALSEWQKMIGHDTGNLRLEVEKSSGLDVSSPKHGKEDPENTPHVGGNTWAGGTGGRDTAGLGGKGGPYRLDAGHDVTQLPQWEKDAVPEEVRKAAREMGQKAFKERLKEIQMSEYDAGLYEKFSDGVKTQVKSLRGILSSLQAKGKERQWLKHRSSGELDDTKLIEGLAGERNIYRQRREEEPEVGAPMTRPKRLRVVVDVSGSMYRFNGHDGRLERELEVVLMVMEAFEGFENKFQYEIYGHSGEDDSVPLVRFDRLPCNNKERLDILKTMQAHSQFCLSGDHTLEAARNAVQELGKVDADEKFVILLSDANLERYGIHPRSLTNILTSDPNVNTFAIFIGSLGNQADRLTQALPAGRSFVCLNLKSLPQIMQSIFTSAIVK</sequence>
<dbReference type="InterPro" id="IPR011704">
    <property type="entry name" value="ATPase_dyneun-rel_AAA"/>
</dbReference>
<comment type="caution">
    <text evidence="5">The sequence shown here is derived from an EMBL/GenBank/DDBJ whole genome shotgun (WGS) entry which is preliminary data.</text>
</comment>
<dbReference type="InterPro" id="IPR003593">
    <property type="entry name" value="AAA+_ATPase"/>
</dbReference>
<feature type="region of interest" description="Disordered" evidence="1">
    <location>
        <begin position="1509"/>
        <end position="1541"/>
    </location>
</feature>
<dbReference type="PANTHER" id="PTHR21610:SF9">
    <property type="entry name" value="VON WILLEBRAND FACTOR A DOMAIN-CONTAINING PROTEIN 8"/>
    <property type="match status" value="1"/>
</dbReference>
<keyword evidence="6" id="KW-1185">Reference proteome</keyword>
<dbReference type="Gene3D" id="3.40.50.300">
    <property type="entry name" value="P-loop containing nucleotide triphosphate hydrolases"/>
    <property type="match status" value="2"/>
</dbReference>
<feature type="non-terminal residue" evidence="5">
    <location>
        <position position="1869"/>
    </location>
</feature>
<feature type="chain" id="PRO_5043797137" description="VWFA domain-containing protein" evidence="3">
    <location>
        <begin position="18"/>
        <end position="1869"/>
    </location>
</feature>
<dbReference type="InterPro" id="IPR027417">
    <property type="entry name" value="P-loop_NTPase"/>
</dbReference>
<keyword evidence="2" id="KW-0472">Membrane</keyword>
<dbReference type="GO" id="GO:0005737">
    <property type="term" value="C:cytoplasm"/>
    <property type="evidence" value="ECO:0007669"/>
    <property type="project" value="TreeGrafter"/>
</dbReference>
<dbReference type="PROSITE" id="PS50234">
    <property type="entry name" value="VWFA"/>
    <property type="match status" value="1"/>
</dbReference>
<reference evidence="5 6" key="1">
    <citation type="submission" date="2024-05" db="EMBL/GenBank/DDBJ databases">
        <authorList>
            <person name="Wallberg A."/>
        </authorList>
    </citation>
    <scope>NUCLEOTIDE SEQUENCE [LARGE SCALE GENOMIC DNA]</scope>
</reference>
<evidence type="ECO:0000256" key="3">
    <source>
        <dbReference type="SAM" id="SignalP"/>
    </source>
</evidence>
<organism evidence="5 6">
    <name type="scientific">Meganyctiphanes norvegica</name>
    <name type="common">Northern krill</name>
    <name type="synonym">Thysanopoda norvegica</name>
    <dbReference type="NCBI Taxonomy" id="48144"/>
    <lineage>
        <taxon>Eukaryota</taxon>
        <taxon>Metazoa</taxon>
        <taxon>Ecdysozoa</taxon>
        <taxon>Arthropoda</taxon>
        <taxon>Crustacea</taxon>
        <taxon>Multicrustacea</taxon>
        <taxon>Malacostraca</taxon>
        <taxon>Eumalacostraca</taxon>
        <taxon>Eucarida</taxon>
        <taxon>Euphausiacea</taxon>
        <taxon>Euphausiidae</taxon>
        <taxon>Meganyctiphanes</taxon>
    </lineage>
</organism>
<dbReference type="Proteomes" id="UP001497623">
    <property type="component" value="Unassembled WGS sequence"/>
</dbReference>
<feature type="signal peptide" evidence="3">
    <location>
        <begin position="1"/>
        <end position="17"/>
    </location>
</feature>
<evidence type="ECO:0000256" key="2">
    <source>
        <dbReference type="SAM" id="Phobius"/>
    </source>
</evidence>
<dbReference type="InterPro" id="IPR036465">
    <property type="entry name" value="vWFA_dom_sf"/>
</dbReference>
<dbReference type="InterPro" id="IPR039891">
    <property type="entry name" value="VWA8"/>
</dbReference>
<dbReference type="SMART" id="SM00327">
    <property type="entry name" value="VWA"/>
    <property type="match status" value="1"/>
</dbReference>
<keyword evidence="3" id="KW-0732">Signal</keyword>
<dbReference type="GO" id="GO:0005524">
    <property type="term" value="F:ATP binding"/>
    <property type="evidence" value="ECO:0007669"/>
    <property type="project" value="InterPro"/>
</dbReference>
<keyword evidence="2" id="KW-1133">Transmembrane helix</keyword>
<dbReference type="SUPFAM" id="SSF53300">
    <property type="entry name" value="vWA-like"/>
    <property type="match status" value="1"/>
</dbReference>